<proteinExistence type="predicted"/>
<protein>
    <recommendedName>
        <fullName evidence="2">Flagellar hook-length control protein-like C-terminal domain-containing protein</fullName>
    </recommendedName>
</protein>
<feature type="domain" description="Flagellar hook-length control protein-like C-terminal" evidence="2">
    <location>
        <begin position="275"/>
        <end position="349"/>
    </location>
</feature>
<reference evidence="3" key="1">
    <citation type="submission" date="2015-08" db="EMBL/GenBank/DDBJ databases">
        <title>Complete DNA Sequence of Pseudomonas syringae pv. actinidiae, the Causal Agent of Kiwifruit Canker Disease.</title>
        <authorList>
            <person name="Rikkerink E.H.A."/>
            <person name="Fineran P.C."/>
        </authorList>
    </citation>
    <scope>NUCLEOTIDE SEQUENCE</scope>
    <source>
        <strain evidence="3">SkMP5</strain>
    </source>
</reference>
<evidence type="ECO:0000313" key="3">
    <source>
        <dbReference type="EMBL" id="GAP66177.1"/>
    </source>
</evidence>
<organism evidence="3">
    <name type="scientific">Mizugakiibacter sediminis</name>
    <dbReference type="NCBI Taxonomy" id="1475481"/>
    <lineage>
        <taxon>Bacteria</taxon>
        <taxon>Pseudomonadati</taxon>
        <taxon>Pseudomonadota</taxon>
        <taxon>Gammaproteobacteria</taxon>
        <taxon>Lysobacterales</taxon>
        <taxon>Rhodanobacteraceae</taxon>
        <taxon>Mizugakiibacter</taxon>
    </lineage>
</organism>
<name>A0A0K8QP31_9GAMM</name>
<sequence>MGAILTARVVGQGGDGRLLLNVDGREVETETPPDPRLPPSFRVRVAATQPAVVLDVVEETAEPALTASLRGLLPRQLGLPAMLGDLVALARHPQARDLPPDLRSALAALEAAIPTADDVVGAESLRQVVQHSGLFLEHRLLQQARSGTPAAPLLGDWKAALARLAATLARHAPPQPAAPRAADAPPPMRQRPLNAQARIDPPDDADTPVETVLGRMSTHARGALARLEIAQLEAHPDAQAPAWMIELPVRGERGTDVLQLRIRRDRDARDPAAAAPVPVWNVAFAVDLPALGAVHGEVRVQALRVGVTLWAEHVAAARRLDAGLPALAARLGAEGLIAEHLACHHGRPQPAEVARSGLLDATA</sequence>
<dbReference type="AlphaFoldDB" id="A0A0K8QP31"/>
<dbReference type="Pfam" id="PF02120">
    <property type="entry name" value="Flg_hook"/>
    <property type="match status" value="1"/>
</dbReference>
<evidence type="ECO:0000259" key="2">
    <source>
        <dbReference type="Pfam" id="PF02120"/>
    </source>
</evidence>
<feature type="compositionally biased region" description="Low complexity" evidence="1">
    <location>
        <begin position="171"/>
        <end position="183"/>
    </location>
</feature>
<accession>A0A0K8QP31</accession>
<feature type="region of interest" description="Disordered" evidence="1">
    <location>
        <begin position="171"/>
        <end position="205"/>
    </location>
</feature>
<dbReference type="OrthoDB" id="5644314at2"/>
<dbReference type="EMBL" id="DF970193">
    <property type="protein sequence ID" value="GAP66177.1"/>
    <property type="molecule type" value="Genomic_DNA"/>
</dbReference>
<dbReference type="Proteomes" id="UP000253740">
    <property type="component" value="Unassembled WGS sequence"/>
</dbReference>
<keyword evidence="4" id="KW-1185">Reference proteome</keyword>
<evidence type="ECO:0000256" key="1">
    <source>
        <dbReference type="SAM" id="MobiDB-lite"/>
    </source>
</evidence>
<dbReference type="InterPro" id="IPR021136">
    <property type="entry name" value="Flagellar_hook_control-like_C"/>
</dbReference>
<dbReference type="STRING" id="1475481.GCA_000953855_01508"/>
<evidence type="ECO:0000313" key="4">
    <source>
        <dbReference type="Proteomes" id="UP000253740"/>
    </source>
</evidence>
<gene>
    <name evidence="3" type="ORF">MBSD_n1480</name>
</gene>